<organism evidence="2 3">
    <name type="scientific">Lasius platythorax</name>
    <dbReference type="NCBI Taxonomy" id="488582"/>
    <lineage>
        <taxon>Eukaryota</taxon>
        <taxon>Metazoa</taxon>
        <taxon>Ecdysozoa</taxon>
        <taxon>Arthropoda</taxon>
        <taxon>Hexapoda</taxon>
        <taxon>Insecta</taxon>
        <taxon>Pterygota</taxon>
        <taxon>Neoptera</taxon>
        <taxon>Endopterygota</taxon>
        <taxon>Hymenoptera</taxon>
        <taxon>Apocrita</taxon>
        <taxon>Aculeata</taxon>
        <taxon>Formicoidea</taxon>
        <taxon>Formicidae</taxon>
        <taxon>Formicinae</taxon>
        <taxon>Lasius</taxon>
        <taxon>Lasius</taxon>
    </lineage>
</organism>
<proteinExistence type="predicted"/>
<feature type="region of interest" description="Disordered" evidence="1">
    <location>
        <begin position="37"/>
        <end position="74"/>
    </location>
</feature>
<name>A0AAV2NKZ2_9HYME</name>
<evidence type="ECO:0000313" key="3">
    <source>
        <dbReference type="Proteomes" id="UP001497644"/>
    </source>
</evidence>
<keyword evidence="3" id="KW-1185">Reference proteome</keyword>
<evidence type="ECO:0000256" key="1">
    <source>
        <dbReference type="SAM" id="MobiDB-lite"/>
    </source>
</evidence>
<sequence>MVNRSRRRRSHVEASTLLDPTFPLVTRAMSTWLAVSKSRPIRDTRRPLPTRKVAEAPLSPRYARDRRTEGERSG</sequence>
<gene>
    <name evidence="2" type="ORF">LPLAT_LOCUS6745</name>
</gene>
<feature type="compositionally biased region" description="Basic and acidic residues" evidence="1">
    <location>
        <begin position="62"/>
        <end position="74"/>
    </location>
</feature>
<accession>A0AAV2NKZ2</accession>
<evidence type="ECO:0000313" key="2">
    <source>
        <dbReference type="EMBL" id="CAL1680784.1"/>
    </source>
</evidence>
<protein>
    <submittedName>
        <fullName evidence="2">Uncharacterized protein</fullName>
    </submittedName>
</protein>
<reference evidence="2" key="1">
    <citation type="submission" date="2024-04" db="EMBL/GenBank/DDBJ databases">
        <authorList>
            <consortium name="Molecular Ecology Group"/>
        </authorList>
    </citation>
    <scope>NUCLEOTIDE SEQUENCE</scope>
</reference>
<dbReference type="EMBL" id="OZ034825">
    <property type="protein sequence ID" value="CAL1680784.1"/>
    <property type="molecule type" value="Genomic_DNA"/>
</dbReference>
<dbReference type="AlphaFoldDB" id="A0AAV2NKZ2"/>
<dbReference type="Proteomes" id="UP001497644">
    <property type="component" value="Chromosome 2"/>
</dbReference>